<reference evidence="8" key="1">
    <citation type="submission" date="2017-09" db="EMBL/GenBank/DDBJ databases">
        <authorList>
            <person name="Varghese N."/>
            <person name="Submissions S."/>
        </authorList>
    </citation>
    <scope>NUCLEOTIDE SEQUENCE [LARGE SCALE GENOMIC DNA]</scope>
    <source>
        <strain evidence="8">DSM 15103</strain>
    </source>
</reference>
<evidence type="ECO:0000256" key="6">
    <source>
        <dbReference type="ARBA" id="ARBA00031723"/>
    </source>
</evidence>
<comment type="similarity">
    <text evidence="2">Belongs to the CRISPR-associated Csm2 family.</text>
</comment>
<keyword evidence="5" id="KW-0051">Antiviral defense</keyword>
<keyword evidence="4" id="KW-0694">RNA-binding</keyword>
<dbReference type="EMBL" id="OBEI01000011">
    <property type="protein sequence ID" value="SNZ10621.1"/>
    <property type="molecule type" value="Genomic_DNA"/>
</dbReference>
<accession>A0A285NSH1</accession>
<gene>
    <name evidence="7" type="ORF">SAMN06265182_1906</name>
</gene>
<dbReference type="Pfam" id="PF03750">
    <property type="entry name" value="Csm2_III-A"/>
    <property type="match status" value="1"/>
</dbReference>
<dbReference type="AlphaFoldDB" id="A0A285NSH1"/>
<dbReference type="OrthoDB" id="15520at2"/>
<dbReference type="GO" id="GO:0051607">
    <property type="term" value="P:defense response to virus"/>
    <property type="evidence" value="ECO:0007669"/>
    <property type="project" value="UniProtKB-KW"/>
</dbReference>
<organism evidence="7 8">
    <name type="scientific">Persephonella hydrogeniphila</name>
    <dbReference type="NCBI Taxonomy" id="198703"/>
    <lineage>
        <taxon>Bacteria</taxon>
        <taxon>Pseudomonadati</taxon>
        <taxon>Aquificota</taxon>
        <taxon>Aquificia</taxon>
        <taxon>Aquificales</taxon>
        <taxon>Hydrogenothermaceae</taxon>
        <taxon>Persephonella</taxon>
    </lineage>
</organism>
<protein>
    <recommendedName>
        <fullName evidence="3">CRISPR system Cms protein Csm2</fullName>
    </recommendedName>
    <alternativeName>
        <fullName evidence="6">CRISPR type III A-associated protein Csm2</fullName>
    </alternativeName>
</protein>
<dbReference type="Proteomes" id="UP000219036">
    <property type="component" value="Unassembled WGS sequence"/>
</dbReference>
<proteinExistence type="inferred from homology"/>
<dbReference type="InterPro" id="IPR010149">
    <property type="entry name" value="CRISPR-assoc_prot_Csm2_III-A"/>
</dbReference>
<comment type="function">
    <text evidence="1">This subunit may be involved in monitoring complementarity of crRNA and target RNA.</text>
</comment>
<sequence length="162" mass="19206">MDVKDVYKEIQKIKEEKNWNNVDFLYAVNELLKKELKNKNLSDIDVESFIEPDGVAEKIAKNTTIKRSQLRKFFNQVKQLKNQISKLKPEENLHPDLRLKIVALMPKLAYAAGRKTIDKNFYFFMKNLLEKVKEGTKKDFEAFEQIFEAIIAYHTYHHPKED</sequence>
<name>A0A285NSH1_9AQUI</name>
<evidence type="ECO:0000313" key="7">
    <source>
        <dbReference type="EMBL" id="SNZ10621.1"/>
    </source>
</evidence>
<dbReference type="NCBIfam" id="TIGR01870">
    <property type="entry name" value="cas_TM1810_Csm2"/>
    <property type="match status" value="1"/>
</dbReference>
<evidence type="ECO:0000256" key="3">
    <source>
        <dbReference type="ARBA" id="ARBA00016118"/>
    </source>
</evidence>
<evidence type="ECO:0000256" key="2">
    <source>
        <dbReference type="ARBA" id="ARBA00006896"/>
    </source>
</evidence>
<dbReference type="RefSeq" id="WP_097001055.1">
    <property type="nucleotide sequence ID" value="NZ_OBEI01000011.1"/>
</dbReference>
<evidence type="ECO:0000256" key="4">
    <source>
        <dbReference type="ARBA" id="ARBA00022884"/>
    </source>
</evidence>
<evidence type="ECO:0000256" key="1">
    <source>
        <dbReference type="ARBA" id="ARBA00003640"/>
    </source>
</evidence>
<evidence type="ECO:0000256" key="5">
    <source>
        <dbReference type="ARBA" id="ARBA00023118"/>
    </source>
</evidence>
<evidence type="ECO:0000313" key="8">
    <source>
        <dbReference type="Proteomes" id="UP000219036"/>
    </source>
</evidence>
<keyword evidence="8" id="KW-1185">Reference proteome</keyword>
<dbReference type="GO" id="GO:0003723">
    <property type="term" value="F:RNA binding"/>
    <property type="evidence" value="ECO:0007669"/>
    <property type="project" value="UniProtKB-KW"/>
</dbReference>